<dbReference type="AlphaFoldDB" id="A0A5B7GR82"/>
<sequence>MRIEYFQHPAGTFPLTAAGARRYWRISCPAVNSVFSVRLQPPPASPYLLLVVTPRHAQHSPTPF</sequence>
<protein>
    <submittedName>
        <fullName evidence="1">Uncharacterized protein</fullName>
    </submittedName>
</protein>
<dbReference type="Proteomes" id="UP000324222">
    <property type="component" value="Unassembled WGS sequence"/>
</dbReference>
<name>A0A5B7GR82_PORTR</name>
<reference evidence="1 2" key="1">
    <citation type="submission" date="2019-05" db="EMBL/GenBank/DDBJ databases">
        <title>Another draft genome of Portunus trituberculatus and its Hox gene families provides insights of decapod evolution.</title>
        <authorList>
            <person name="Jeong J.-H."/>
            <person name="Song I."/>
            <person name="Kim S."/>
            <person name="Choi T."/>
            <person name="Kim D."/>
            <person name="Ryu S."/>
            <person name="Kim W."/>
        </authorList>
    </citation>
    <scope>NUCLEOTIDE SEQUENCE [LARGE SCALE GENOMIC DNA]</scope>
    <source>
        <tissue evidence="1">Muscle</tissue>
    </source>
</reference>
<evidence type="ECO:0000313" key="2">
    <source>
        <dbReference type="Proteomes" id="UP000324222"/>
    </source>
</evidence>
<accession>A0A5B7GR82</accession>
<comment type="caution">
    <text evidence="1">The sequence shown here is derived from an EMBL/GenBank/DDBJ whole genome shotgun (WGS) entry which is preliminary data.</text>
</comment>
<gene>
    <name evidence="1" type="ORF">E2C01_056595</name>
</gene>
<dbReference type="EMBL" id="VSRR010019758">
    <property type="protein sequence ID" value="MPC62510.1"/>
    <property type="molecule type" value="Genomic_DNA"/>
</dbReference>
<evidence type="ECO:0000313" key="1">
    <source>
        <dbReference type="EMBL" id="MPC62510.1"/>
    </source>
</evidence>
<keyword evidence="2" id="KW-1185">Reference proteome</keyword>
<organism evidence="1 2">
    <name type="scientific">Portunus trituberculatus</name>
    <name type="common">Swimming crab</name>
    <name type="synonym">Neptunus trituberculatus</name>
    <dbReference type="NCBI Taxonomy" id="210409"/>
    <lineage>
        <taxon>Eukaryota</taxon>
        <taxon>Metazoa</taxon>
        <taxon>Ecdysozoa</taxon>
        <taxon>Arthropoda</taxon>
        <taxon>Crustacea</taxon>
        <taxon>Multicrustacea</taxon>
        <taxon>Malacostraca</taxon>
        <taxon>Eumalacostraca</taxon>
        <taxon>Eucarida</taxon>
        <taxon>Decapoda</taxon>
        <taxon>Pleocyemata</taxon>
        <taxon>Brachyura</taxon>
        <taxon>Eubrachyura</taxon>
        <taxon>Portunoidea</taxon>
        <taxon>Portunidae</taxon>
        <taxon>Portuninae</taxon>
        <taxon>Portunus</taxon>
    </lineage>
</organism>
<proteinExistence type="predicted"/>